<dbReference type="SMART" id="SM00833">
    <property type="entry name" value="CobW_C"/>
    <property type="match status" value="1"/>
</dbReference>
<feature type="domain" description="CobW C-terminal" evidence="7">
    <location>
        <begin position="230"/>
        <end position="324"/>
    </location>
</feature>
<evidence type="ECO:0000259" key="7">
    <source>
        <dbReference type="SMART" id="SM00833"/>
    </source>
</evidence>
<accession>A0A4R2GDC0</accession>
<evidence type="ECO:0000313" key="8">
    <source>
        <dbReference type="EMBL" id="TCO06036.1"/>
    </source>
</evidence>
<comment type="catalytic activity">
    <reaction evidence="6">
        <text>GTP + H2O = GDP + phosphate + H(+)</text>
        <dbReference type="Rhea" id="RHEA:19669"/>
        <dbReference type="ChEBI" id="CHEBI:15377"/>
        <dbReference type="ChEBI" id="CHEBI:15378"/>
        <dbReference type="ChEBI" id="CHEBI:37565"/>
        <dbReference type="ChEBI" id="CHEBI:43474"/>
        <dbReference type="ChEBI" id="CHEBI:58189"/>
    </reaction>
    <physiologicalReaction direction="left-to-right" evidence="6">
        <dbReference type="Rhea" id="RHEA:19670"/>
    </physiologicalReaction>
</comment>
<dbReference type="GO" id="GO:0005737">
    <property type="term" value="C:cytoplasm"/>
    <property type="evidence" value="ECO:0007669"/>
    <property type="project" value="TreeGrafter"/>
</dbReference>
<evidence type="ECO:0000256" key="4">
    <source>
        <dbReference type="ARBA" id="ARBA00034320"/>
    </source>
</evidence>
<evidence type="ECO:0000256" key="2">
    <source>
        <dbReference type="ARBA" id="ARBA00022801"/>
    </source>
</evidence>
<keyword evidence="9" id="KW-1185">Reference proteome</keyword>
<dbReference type="OrthoDB" id="9808822at2"/>
<dbReference type="PANTHER" id="PTHR13748">
    <property type="entry name" value="COBW-RELATED"/>
    <property type="match status" value="1"/>
</dbReference>
<dbReference type="Pfam" id="PF02492">
    <property type="entry name" value="cobW"/>
    <property type="match status" value="1"/>
</dbReference>
<organism evidence="8 9">
    <name type="scientific">Natronoflexus pectinivorans</name>
    <dbReference type="NCBI Taxonomy" id="682526"/>
    <lineage>
        <taxon>Bacteria</taxon>
        <taxon>Pseudomonadati</taxon>
        <taxon>Bacteroidota</taxon>
        <taxon>Bacteroidia</taxon>
        <taxon>Marinilabiliales</taxon>
        <taxon>Marinilabiliaceae</taxon>
        <taxon>Natronoflexus</taxon>
    </lineage>
</organism>
<reference evidence="8 9" key="1">
    <citation type="submission" date="2019-03" db="EMBL/GenBank/DDBJ databases">
        <title>Genomic Encyclopedia of Type Strains, Phase IV (KMG-IV): sequencing the most valuable type-strain genomes for metagenomic binning, comparative biology and taxonomic classification.</title>
        <authorList>
            <person name="Goeker M."/>
        </authorList>
    </citation>
    <scope>NUCLEOTIDE SEQUENCE [LARGE SCALE GENOMIC DNA]</scope>
    <source>
        <strain evidence="8 9">DSM 24179</strain>
    </source>
</reference>
<keyword evidence="3" id="KW-0143">Chaperone</keyword>
<dbReference type="InterPro" id="IPR027417">
    <property type="entry name" value="P-loop_NTPase"/>
</dbReference>
<evidence type="ECO:0000313" key="9">
    <source>
        <dbReference type="Proteomes" id="UP000295221"/>
    </source>
</evidence>
<dbReference type="GO" id="GO:0000166">
    <property type="term" value="F:nucleotide binding"/>
    <property type="evidence" value="ECO:0007669"/>
    <property type="project" value="UniProtKB-KW"/>
</dbReference>
<dbReference type="SUPFAM" id="SSF52540">
    <property type="entry name" value="P-loop containing nucleoside triphosphate hydrolases"/>
    <property type="match status" value="1"/>
</dbReference>
<evidence type="ECO:0000256" key="6">
    <source>
        <dbReference type="ARBA" id="ARBA00049117"/>
    </source>
</evidence>
<dbReference type="GO" id="GO:0016787">
    <property type="term" value="F:hydrolase activity"/>
    <property type="evidence" value="ECO:0007669"/>
    <property type="project" value="UniProtKB-KW"/>
</dbReference>
<dbReference type="EMBL" id="SLWK01000014">
    <property type="protein sequence ID" value="TCO06036.1"/>
    <property type="molecule type" value="Genomic_DNA"/>
</dbReference>
<protein>
    <submittedName>
        <fullName evidence="8">G3E family GTPase</fullName>
    </submittedName>
</protein>
<comment type="function">
    <text evidence="5">Zinc chaperone that directly transfers zinc cofactor to target proteins, thereby activating them. Zinc is transferred from the CXCC motif in the GTPase domain to the zinc binding site in target proteins in a process requiring GTP hydrolysis.</text>
</comment>
<dbReference type="InterPro" id="IPR011629">
    <property type="entry name" value="CobW-like_C"/>
</dbReference>
<dbReference type="AlphaFoldDB" id="A0A4R2GDC0"/>
<dbReference type="Gene3D" id="3.30.1220.10">
    <property type="entry name" value="CobW-like, C-terminal domain"/>
    <property type="match status" value="1"/>
</dbReference>
<dbReference type="Gene3D" id="3.40.50.300">
    <property type="entry name" value="P-loop containing nucleotide triphosphate hydrolases"/>
    <property type="match status" value="1"/>
</dbReference>
<evidence type="ECO:0000256" key="3">
    <source>
        <dbReference type="ARBA" id="ARBA00023186"/>
    </source>
</evidence>
<sequence length="325" mass="36666">MMNENKKPIPVTIVTGFLGAGKTTFLNKLLKKNQKKKFLIIENEAGNINIDGGLIDKKENVLIELTNGCICCSLNSELGSLLNSLILSNTWYDNIIIEATGMADPSEIIQLFMGNRAQQYFRLDAVIGLVDAGLFSSQFEKFTEIRRQIAQSDIILINKTDCVEEQVLTDLTNQIHAINPFAELHKTQYAETGEIKMIDSFSYKPGKIEKKISDFSSFKPAVSANNSHGINTFGFSIEGKLNVEKFSFWLEDFIYTNAENLLRIKGVLNVPDMKHKIILQSVSGHFQVLNGSEWNKTEPRINQLVFIGTDLNREEIEKSLFEFIN</sequence>
<comment type="similarity">
    <text evidence="4">Belongs to the SIMIBI class G3E GTPase family. ZNG1 subfamily.</text>
</comment>
<evidence type="ECO:0000256" key="5">
    <source>
        <dbReference type="ARBA" id="ARBA00045658"/>
    </source>
</evidence>
<dbReference type="Proteomes" id="UP000295221">
    <property type="component" value="Unassembled WGS sequence"/>
</dbReference>
<dbReference type="Pfam" id="PF07683">
    <property type="entry name" value="CobW_C"/>
    <property type="match status" value="1"/>
</dbReference>
<dbReference type="PANTHER" id="PTHR13748:SF62">
    <property type="entry name" value="COBW DOMAIN-CONTAINING PROTEIN"/>
    <property type="match status" value="1"/>
</dbReference>
<dbReference type="InterPro" id="IPR003495">
    <property type="entry name" value="CobW/HypB/UreG_nucleotide-bd"/>
</dbReference>
<dbReference type="InterPro" id="IPR036627">
    <property type="entry name" value="CobW-likC_sf"/>
</dbReference>
<keyword evidence="2" id="KW-0378">Hydrolase</keyword>
<evidence type="ECO:0000256" key="1">
    <source>
        <dbReference type="ARBA" id="ARBA00022741"/>
    </source>
</evidence>
<dbReference type="SUPFAM" id="SSF90002">
    <property type="entry name" value="Hypothetical protein YjiA, C-terminal domain"/>
    <property type="match status" value="1"/>
</dbReference>
<dbReference type="RefSeq" id="WP_132434801.1">
    <property type="nucleotide sequence ID" value="NZ_SLWK01000014.1"/>
</dbReference>
<gene>
    <name evidence="8" type="ORF">EV194_11416</name>
</gene>
<dbReference type="CDD" id="cd03112">
    <property type="entry name" value="CobW-like"/>
    <property type="match status" value="1"/>
</dbReference>
<comment type="caution">
    <text evidence="8">The sequence shown here is derived from an EMBL/GenBank/DDBJ whole genome shotgun (WGS) entry which is preliminary data.</text>
</comment>
<dbReference type="InterPro" id="IPR051316">
    <property type="entry name" value="Zinc-reg_GTPase_activator"/>
</dbReference>
<name>A0A4R2GDC0_9BACT</name>
<proteinExistence type="inferred from homology"/>
<keyword evidence="1" id="KW-0547">Nucleotide-binding</keyword>